<keyword evidence="2" id="KW-1185">Reference proteome</keyword>
<sequence>MDKLILIIFLICVCWGCKLNQTEHVHTISERQEKYSNILIEKVSLELDFNSFVGFFAYGKNTLFYIDQLYTQVHTFDPEFNKIGEFLGKGDGPDRQNVINGFLPFVDAQRHLIVGGYETVLFDLDFSRQSSYPIRWDYSDNYSDMENFPKASMIGLYEIGWRPRGTNLSVLVDMDSKEMIFPVEMSHPKLNGFLHKEYYESVHTIGKYNMDRKKISTVLGQRSPVYLDHPFIPNFDFFYLESVSDSILVSFAVDPMIHVLDAEGNLIGKFGFPGQDFKSNYPATSSIDDALANFEIDLNKAGFYDHIYYDKKSGYLFRSYFPEGKGKGYSRIQVFENHSLIADVKVPERFRVIGNSGDWFIADGILDEKEEEMAVYKFVLK</sequence>
<protein>
    <recommendedName>
        <fullName evidence="3">TolB-like 6-blade propeller-like</fullName>
    </recommendedName>
</protein>
<name>A0A1W2GZE1_9BACT</name>
<evidence type="ECO:0000313" key="2">
    <source>
        <dbReference type="Proteomes" id="UP000192333"/>
    </source>
</evidence>
<dbReference type="EMBL" id="LT838813">
    <property type="protein sequence ID" value="SMD41718.1"/>
    <property type="molecule type" value="Genomic_DNA"/>
</dbReference>
<organism evidence="1 2">
    <name type="scientific">Aquiflexum balticum DSM 16537</name>
    <dbReference type="NCBI Taxonomy" id="758820"/>
    <lineage>
        <taxon>Bacteria</taxon>
        <taxon>Pseudomonadati</taxon>
        <taxon>Bacteroidota</taxon>
        <taxon>Cytophagia</taxon>
        <taxon>Cytophagales</taxon>
        <taxon>Cyclobacteriaceae</taxon>
        <taxon>Aquiflexum</taxon>
    </lineage>
</organism>
<dbReference type="OrthoDB" id="1007219at2"/>
<gene>
    <name evidence="1" type="ORF">SAMN00777080_0248</name>
</gene>
<reference evidence="2" key="1">
    <citation type="submission" date="2017-04" db="EMBL/GenBank/DDBJ databases">
        <authorList>
            <person name="Varghese N."/>
            <person name="Submissions S."/>
        </authorList>
    </citation>
    <scope>NUCLEOTIDE SEQUENCE [LARGE SCALE GENOMIC DNA]</scope>
    <source>
        <strain evidence="2">DSM 16537</strain>
    </source>
</reference>
<dbReference type="AlphaFoldDB" id="A0A1W2GZE1"/>
<proteinExistence type="predicted"/>
<accession>A0A1W2GZE1</accession>
<evidence type="ECO:0000313" key="1">
    <source>
        <dbReference type="EMBL" id="SMD41718.1"/>
    </source>
</evidence>
<dbReference type="STRING" id="758820.SAMN00777080_0248"/>
<dbReference type="Proteomes" id="UP000192333">
    <property type="component" value="Chromosome I"/>
</dbReference>
<dbReference type="RefSeq" id="WP_084118581.1">
    <property type="nucleotide sequence ID" value="NZ_LT838813.1"/>
</dbReference>
<evidence type="ECO:0008006" key="3">
    <source>
        <dbReference type="Google" id="ProtNLM"/>
    </source>
</evidence>